<proteinExistence type="predicted"/>
<accession>A0A9R1V751</accession>
<keyword evidence="2" id="KW-1185">Reference proteome</keyword>
<organism evidence="1 2">
    <name type="scientific">Lactuca sativa</name>
    <name type="common">Garden lettuce</name>
    <dbReference type="NCBI Taxonomy" id="4236"/>
    <lineage>
        <taxon>Eukaryota</taxon>
        <taxon>Viridiplantae</taxon>
        <taxon>Streptophyta</taxon>
        <taxon>Embryophyta</taxon>
        <taxon>Tracheophyta</taxon>
        <taxon>Spermatophyta</taxon>
        <taxon>Magnoliopsida</taxon>
        <taxon>eudicotyledons</taxon>
        <taxon>Gunneridae</taxon>
        <taxon>Pentapetalae</taxon>
        <taxon>asterids</taxon>
        <taxon>campanulids</taxon>
        <taxon>Asterales</taxon>
        <taxon>Asteraceae</taxon>
        <taxon>Cichorioideae</taxon>
        <taxon>Cichorieae</taxon>
        <taxon>Lactucinae</taxon>
        <taxon>Lactuca</taxon>
    </lineage>
</organism>
<gene>
    <name evidence="1" type="ORF">LSAT_V11C600320270</name>
</gene>
<evidence type="ECO:0000313" key="2">
    <source>
        <dbReference type="Proteomes" id="UP000235145"/>
    </source>
</evidence>
<comment type="caution">
    <text evidence="1">The sequence shown here is derived from an EMBL/GenBank/DDBJ whole genome shotgun (WGS) entry which is preliminary data.</text>
</comment>
<protein>
    <submittedName>
        <fullName evidence="1">Uncharacterized protein</fullName>
    </submittedName>
</protein>
<dbReference type="EMBL" id="NBSK02000006">
    <property type="protein sequence ID" value="KAJ0199410.1"/>
    <property type="molecule type" value="Genomic_DNA"/>
</dbReference>
<evidence type="ECO:0000313" key="1">
    <source>
        <dbReference type="EMBL" id="KAJ0199410.1"/>
    </source>
</evidence>
<name>A0A9R1V751_LACSA</name>
<sequence length="81" mass="8831">MAKNTVLDAKRDYPVTSNAIVCSVKFLVDAGWYDMICLMDDGGVHELLIELQTTGLSINGGPTTSFVLNLTPTPSFHHEYG</sequence>
<dbReference type="Proteomes" id="UP000235145">
    <property type="component" value="Unassembled WGS sequence"/>
</dbReference>
<dbReference type="AlphaFoldDB" id="A0A9R1V751"/>
<reference evidence="1 2" key="1">
    <citation type="journal article" date="2017" name="Nat. Commun.">
        <title>Genome assembly with in vitro proximity ligation data and whole-genome triplication in lettuce.</title>
        <authorList>
            <person name="Reyes-Chin-Wo S."/>
            <person name="Wang Z."/>
            <person name="Yang X."/>
            <person name="Kozik A."/>
            <person name="Arikit S."/>
            <person name="Song C."/>
            <person name="Xia L."/>
            <person name="Froenicke L."/>
            <person name="Lavelle D.O."/>
            <person name="Truco M.J."/>
            <person name="Xia R."/>
            <person name="Zhu S."/>
            <person name="Xu C."/>
            <person name="Xu H."/>
            <person name="Xu X."/>
            <person name="Cox K."/>
            <person name="Korf I."/>
            <person name="Meyers B.C."/>
            <person name="Michelmore R.W."/>
        </authorList>
    </citation>
    <scope>NUCLEOTIDE SEQUENCE [LARGE SCALE GENOMIC DNA]</scope>
    <source>
        <strain evidence="2">cv. Salinas</strain>
        <tissue evidence="1">Seedlings</tissue>
    </source>
</reference>